<dbReference type="EMBL" id="JBHTBR010000009">
    <property type="protein sequence ID" value="MFC7293039.1"/>
    <property type="molecule type" value="Genomic_DNA"/>
</dbReference>
<dbReference type="Pfam" id="PF07277">
    <property type="entry name" value="SapC"/>
    <property type="match status" value="1"/>
</dbReference>
<accession>A0ABW2IPD1</accession>
<comment type="caution">
    <text evidence="1">The sequence shown here is derived from an EMBL/GenBank/DDBJ whole genome shotgun (WGS) entry which is preliminary data.</text>
</comment>
<protein>
    <submittedName>
        <fullName evidence="1">SapC family protein</fullName>
    </submittedName>
</protein>
<evidence type="ECO:0000313" key="1">
    <source>
        <dbReference type="EMBL" id="MFC7293039.1"/>
    </source>
</evidence>
<proteinExistence type="predicted"/>
<sequence>MTKLTPLDAARHKDLKVTQQRAQMFAAGRHMIALNVAELSRAIVDFPVLISRVTGQGGFSLSALTSFEPGKNLYLDDDGWQSSFTPSQMHTFPFALMANDSDPQNPHFAIDESFPAFSKAEGQPLMDASGQPALWLSPIKAQLIENMKNAQLTDAFFQALVQHELISSLVISVQYSDGQTNKIGGLSSINEDRFKSLSTEALADLNGRGFLGPIYALLFSIFQLNGLIRKNNASKRFSPISKISLELAKDIQTF</sequence>
<evidence type="ECO:0000313" key="2">
    <source>
        <dbReference type="Proteomes" id="UP001596492"/>
    </source>
</evidence>
<keyword evidence="2" id="KW-1185">Reference proteome</keyword>
<dbReference type="RefSeq" id="WP_382169097.1">
    <property type="nucleotide sequence ID" value="NZ_JBHTBR010000009.1"/>
</dbReference>
<gene>
    <name evidence="1" type="ORF">ACFQS8_15565</name>
</gene>
<organism evidence="1 2">
    <name type="scientific">Hirschia litorea</name>
    <dbReference type="NCBI Taxonomy" id="1199156"/>
    <lineage>
        <taxon>Bacteria</taxon>
        <taxon>Pseudomonadati</taxon>
        <taxon>Pseudomonadota</taxon>
        <taxon>Alphaproteobacteria</taxon>
        <taxon>Hyphomonadales</taxon>
        <taxon>Hyphomonadaceae</taxon>
        <taxon>Hirschia</taxon>
    </lineage>
</organism>
<dbReference type="InterPro" id="IPR010836">
    <property type="entry name" value="SapC"/>
</dbReference>
<reference evidence="2" key="1">
    <citation type="journal article" date="2019" name="Int. J. Syst. Evol. Microbiol.">
        <title>The Global Catalogue of Microorganisms (GCM) 10K type strain sequencing project: providing services to taxonomists for standard genome sequencing and annotation.</title>
        <authorList>
            <consortium name="The Broad Institute Genomics Platform"/>
            <consortium name="The Broad Institute Genome Sequencing Center for Infectious Disease"/>
            <person name="Wu L."/>
            <person name="Ma J."/>
        </authorList>
    </citation>
    <scope>NUCLEOTIDE SEQUENCE [LARGE SCALE GENOMIC DNA]</scope>
    <source>
        <strain evidence="2">CCUG 51308</strain>
    </source>
</reference>
<dbReference type="Proteomes" id="UP001596492">
    <property type="component" value="Unassembled WGS sequence"/>
</dbReference>
<name>A0ABW2IPD1_9PROT</name>